<accession>A0A4D8QSV8</accession>
<evidence type="ECO:0000313" key="2">
    <source>
        <dbReference type="EMBL" id="QCO13985.1"/>
    </source>
</evidence>
<protein>
    <submittedName>
        <fullName evidence="2">Phage tail protein</fullName>
    </submittedName>
</protein>
<sequence length="133" mass="14223">MARYYAPSTGGFYDADRHGRAIPADAVAISEADFAAVMAGQCAGKQIVPGPDGRPMLADPPAPTDEEMAAIVRAERDRRLDAVAWRISRHAREARLGQVPTDDLAALDGYMQALADLPAQAGFPHAVLWPTEP</sequence>
<reference evidence="2 3" key="1">
    <citation type="submission" date="2018-09" db="EMBL/GenBank/DDBJ databases">
        <title>Whole genome based analysis of evolution and adaptive divergence in Indian and Brazilian strains of Azospirillum brasilense.</title>
        <authorList>
            <person name="Singh C."/>
            <person name="Tripathi A.K."/>
        </authorList>
    </citation>
    <scope>NUCLEOTIDE SEQUENCE [LARGE SCALE GENOMIC DNA]</scope>
    <source>
        <strain evidence="2 3">MTCC4039</strain>
    </source>
</reference>
<organism evidence="2 3">
    <name type="scientific">Azospirillum brasilense</name>
    <dbReference type="NCBI Taxonomy" id="192"/>
    <lineage>
        <taxon>Bacteria</taxon>
        <taxon>Pseudomonadati</taxon>
        <taxon>Pseudomonadota</taxon>
        <taxon>Alphaproteobacteria</taxon>
        <taxon>Rhodospirillales</taxon>
        <taxon>Azospirillaceae</taxon>
        <taxon>Azospirillum</taxon>
    </lineage>
</organism>
<evidence type="ECO:0000259" key="1">
    <source>
        <dbReference type="Pfam" id="PF16778"/>
    </source>
</evidence>
<feature type="domain" description="Phage tail assembly chaperone-like" evidence="1">
    <location>
        <begin position="70"/>
        <end position="133"/>
    </location>
</feature>
<dbReference type="SMR" id="A0A4D8QSV8"/>
<evidence type="ECO:0000313" key="3">
    <source>
        <dbReference type="Proteomes" id="UP000298693"/>
    </source>
</evidence>
<gene>
    <name evidence="2" type="ORF">D3869_01350</name>
</gene>
<dbReference type="InterPro" id="IPR031893">
    <property type="entry name" value="Phage_tail_APC"/>
</dbReference>
<dbReference type="EMBL" id="CP032345">
    <property type="protein sequence ID" value="QCO13985.1"/>
    <property type="molecule type" value="Genomic_DNA"/>
</dbReference>
<name>A0A4D8QSV8_AZOBR</name>
<dbReference type="RefSeq" id="WP_137138639.1">
    <property type="nucleotide sequence ID" value="NZ_CP032345.1"/>
</dbReference>
<dbReference type="AlphaFoldDB" id="A0A4D8QSV8"/>
<dbReference type="Proteomes" id="UP000298693">
    <property type="component" value="Chromosome"/>
</dbReference>
<proteinExistence type="predicted"/>
<dbReference type="Pfam" id="PF16778">
    <property type="entry name" value="Phage_tail_APC"/>
    <property type="match status" value="1"/>
</dbReference>